<organism evidence="4 5">
    <name type="scientific">Ruegeria denitrificans</name>
    <dbReference type="NCBI Taxonomy" id="1715692"/>
    <lineage>
        <taxon>Bacteria</taxon>
        <taxon>Pseudomonadati</taxon>
        <taxon>Pseudomonadota</taxon>
        <taxon>Alphaproteobacteria</taxon>
        <taxon>Rhodobacterales</taxon>
        <taxon>Roseobacteraceae</taxon>
        <taxon>Ruegeria</taxon>
    </lineage>
</organism>
<evidence type="ECO:0000256" key="2">
    <source>
        <dbReference type="ARBA" id="ARBA00022525"/>
    </source>
</evidence>
<evidence type="ECO:0000256" key="3">
    <source>
        <dbReference type="SAM" id="MobiDB-lite"/>
    </source>
</evidence>
<feature type="region of interest" description="Disordered" evidence="3">
    <location>
        <begin position="1"/>
        <end position="49"/>
    </location>
</feature>
<dbReference type="RefSeq" id="WP_279385385.1">
    <property type="nucleotide sequence ID" value="NZ_CYUD01000019.1"/>
</dbReference>
<dbReference type="InterPro" id="IPR001343">
    <property type="entry name" value="Hemolysn_Ca-bd"/>
</dbReference>
<dbReference type="PRINTS" id="PR00313">
    <property type="entry name" value="CABNDNGRPT"/>
</dbReference>
<evidence type="ECO:0000256" key="1">
    <source>
        <dbReference type="ARBA" id="ARBA00004613"/>
    </source>
</evidence>
<dbReference type="Pfam" id="PF00353">
    <property type="entry name" value="HemolysinCabind"/>
    <property type="match status" value="5"/>
</dbReference>
<evidence type="ECO:0000313" key="4">
    <source>
        <dbReference type="EMBL" id="CUK18051.1"/>
    </source>
</evidence>
<dbReference type="PANTHER" id="PTHR38340:SF1">
    <property type="entry name" value="S-LAYER PROTEIN"/>
    <property type="match status" value="1"/>
</dbReference>
<keyword evidence="2" id="KW-0964">Secreted</keyword>
<evidence type="ECO:0000313" key="5">
    <source>
        <dbReference type="Proteomes" id="UP000051260"/>
    </source>
</evidence>
<dbReference type="GO" id="GO:0005576">
    <property type="term" value="C:extracellular region"/>
    <property type="evidence" value="ECO:0007669"/>
    <property type="project" value="UniProtKB-SubCell"/>
</dbReference>
<keyword evidence="5" id="KW-1185">Reference proteome</keyword>
<dbReference type="STRING" id="1715692.RUE5091_04194"/>
<dbReference type="Gene3D" id="2.150.10.10">
    <property type="entry name" value="Serralysin-like metalloprotease, C-terminal"/>
    <property type="match status" value="3"/>
</dbReference>
<dbReference type="GO" id="GO:0005509">
    <property type="term" value="F:calcium ion binding"/>
    <property type="evidence" value="ECO:0007669"/>
    <property type="project" value="InterPro"/>
</dbReference>
<proteinExistence type="predicted"/>
<dbReference type="InterPro" id="IPR050557">
    <property type="entry name" value="RTX_toxin/Mannuronan_C5-epim"/>
</dbReference>
<comment type="subcellular location">
    <subcellularLocation>
        <location evidence="1">Secreted</location>
    </subcellularLocation>
</comment>
<dbReference type="PANTHER" id="PTHR38340">
    <property type="entry name" value="S-LAYER PROTEIN"/>
    <property type="match status" value="1"/>
</dbReference>
<dbReference type="InterPro" id="IPR018511">
    <property type="entry name" value="Hemolysin-typ_Ca-bd_CS"/>
</dbReference>
<feature type="compositionally biased region" description="Polar residues" evidence="3">
    <location>
        <begin position="33"/>
        <end position="46"/>
    </location>
</feature>
<accession>A0A0P1IJT4</accession>
<reference evidence="5" key="1">
    <citation type="submission" date="2015-09" db="EMBL/GenBank/DDBJ databases">
        <authorList>
            <person name="Rodrigo-Torres L."/>
            <person name="Arahal D.R."/>
        </authorList>
    </citation>
    <scope>NUCLEOTIDE SEQUENCE [LARGE SCALE GENOMIC DNA]</scope>
    <source>
        <strain evidence="5">CECT 5091</strain>
    </source>
</reference>
<dbReference type="AlphaFoldDB" id="A0A0P1IJT4"/>
<name>A0A0P1IJT4_9RHOB</name>
<dbReference type="InterPro" id="IPR011049">
    <property type="entry name" value="Serralysin-like_metalloprot_C"/>
</dbReference>
<sequence length="919" mass="99103">MKHVNKSNHQAFSMGSVKTEDMTEEQNEELLSVRTSGESLESSGQASLAGPEASILPEIIADTSYEVQLSGAANEIDTEIGMTPDQMHFDSYDHQYWSRNWQEYTTYNSRTDVTEKVIAGFVKVMGENETNFTNNIFHHFDHKKGAKKDIVYRVEAGVIGNDNANVIYGADTHRNGSYKHDDKIFGMGGDDTIFGRAGNDILSGGSGNDFIDGGADDDTIYGGTGNDILLGGTGVDTLYGGADNDWLYSGNKQGQVGHDQLWGGSGFDTFVLGDANAPTNDGKGFMDYMADGMWTGMGAAAKAILPGPLGGLMKLFFGMGEVLSNMGGQVGGEFQDGNATHVRDFDPTQDTIIVPLTANNFDDITFQHEGLPAAQAFRIYDESTDTPKLIAVIFWDDLKSSFPSSLNWDDLSIRQAWAKQVVESALFIDKDGVDMQSGQSFDLPNGSLDGLGGSKFLMLGAYGGTEIYGKANADYLFGTDYGDILMGYNRFGQDGEESKAGDDSFWGFGGDDLFIAGSGFNHIYGGDGNDTIAYLDASSGVTVDMRKEDGKSYFEVNDVEYDGHKNAQWRDYVYEMENVIGSQFDDRLTGDSGDNILNGMDGDDILDGGAGNDTLVSGEGNDTLTGGTGADTFVLDGGENTITDFNAYDGDRIEIDLDAYGMTGWFDLDHRIENGQIVLFSKMTGEDIVRYDDDGNGFDPSYIDLRSLQGNEIVYEPAFGANTLEWFEKYGNQINVETGETGHGTDSWDYMVGGEGNDLTTLYGGAGDDYLIGGGDSITTLDGGDGNDILLIRKGALVTNAYGGDGDDVIILDADQSTEAGFAGLFGGEGSDTFVITGPGSQYGGQVIRDFEADDSIVVDLEGFGISSLDQLQITWFGSTHWIKANGQKVISVQGVDEHYDVMQHISELTVQQSQDWGL</sequence>
<gene>
    <name evidence="4" type="primary">cya_4</name>
    <name evidence="4" type="ORF">RUE5091_04194</name>
</gene>
<dbReference type="SUPFAM" id="SSF51120">
    <property type="entry name" value="beta-Roll"/>
    <property type="match status" value="3"/>
</dbReference>
<dbReference type="Proteomes" id="UP000051260">
    <property type="component" value="Unassembled WGS sequence"/>
</dbReference>
<protein>
    <submittedName>
        <fullName evidence="4">Cyclolysin</fullName>
    </submittedName>
</protein>
<dbReference type="EMBL" id="CYUD01000019">
    <property type="protein sequence ID" value="CUK18051.1"/>
    <property type="molecule type" value="Genomic_DNA"/>
</dbReference>
<dbReference type="PROSITE" id="PS00330">
    <property type="entry name" value="HEMOLYSIN_CALCIUM"/>
    <property type="match status" value="4"/>
</dbReference>